<evidence type="ECO:0000313" key="8">
    <source>
        <dbReference type="EMBL" id="GAA3917320.1"/>
    </source>
</evidence>
<dbReference type="Proteomes" id="UP001499909">
    <property type="component" value="Unassembled WGS sequence"/>
</dbReference>
<keyword evidence="9" id="KW-1185">Reference proteome</keyword>
<feature type="transmembrane region" description="Helical" evidence="6">
    <location>
        <begin position="404"/>
        <end position="435"/>
    </location>
</feature>
<evidence type="ECO:0000256" key="5">
    <source>
        <dbReference type="ARBA" id="ARBA00023136"/>
    </source>
</evidence>
<evidence type="ECO:0000256" key="6">
    <source>
        <dbReference type="SAM" id="Phobius"/>
    </source>
</evidence>
<feature type="transmembrane region" description="Helical" evidence="6">
    <location>
        <begin position="181"/>
        <end position="199"/>
    </location>
</feature>
<gene>
    <name evidence="8" type="ORF">GCM10022406_00150</name>
</gene>
<dbReference type="InterPro" id="IPR001902">
    <property type="entry name" value="SLC26A/SulP_fam"/>
</dbReference>
<name>A0ABP7M813_9BACT</name>
<evidence type="ECO:0000313" key="9">
    <source>
        <dbReference type="Proteomes" id="UP001499909"/>
    </source>
</evidence>
<dbReference type="CDD" id="cd00883">
    <property type="entry name" value="beta_CA_cladeA"/>
    <property type="match status" value="1"/>
</dbReference>
<feature type="domain" description="SLC26A/SulP transporter" evidence="7">
    <location>
        <begin position="22"/>
        <end position="408"/>
    </location>
</feature>
<dbReference type="PANTHER" id="PTHR11814">
    <property type="entry name" value="SULFATE TRANSPORTER"/>
    <property type="match status" value="1"/>
</dbReference>
<comment type="caution">
    <text evidence="8">The sequence shown here is derived from an EMBL/GenBank/DDBJ whole genome shotgun (WGS) entry which is preliminary data.</text>
</comment>
<dbReference type="Pfam" id="PF00484">
    <property type="entry name" value="Pro_CA"/>
    <property type="match status" value="1"/>
</dbReference>
<feature type="transmembrane region" description="Helical" evidence="6">
    <location>
        <begin position="21"/>
        <end position="45"/>
    </location>
</feature>
<sequence>MPFPKSMSTASVKPRSRDFSYFKNDLQGGLVSFLVAVPLCLGIALASGAPLFAGIIAGIVGGLVVGALSRSAVSISGPEAGLIMVVLSGLEVLGSFKVLQLAICVAGLLQLLLGLARAGVISNFFPSSVIKGMLAAIGLILILKQIPHVLGYDADAVESLALFPWDGGDIGALLTHAIREFNPTALVIALASLAVLLSWERPFFKTNAVLAKIPAALIVIVLGVGLNAVAYLLNPAYALAGTHLVQLPVPRSAAEFAGLFTLPDFSQLLNPKVYTTAFAIALVASLEALLAVEATDELDPLKRKTPTNRELKAQGVGNLVSGLLGGLPLTSVIVRSSVSINAGGRTKLAALLHGTFLLLSVVLFPGLLNMVPWAALAAILLVTGYKLARISIFRQHFQAGLTEFLPFIVTIVAILLTDLLIGIGIGAAVGLFFILRETYKNAHFFHRYSVQGQDHLRISLGEHVSFLNKASIMTVLKDIPADTTVEIDGTNSAFIDRDVLSAIENFRETARQRNIQLVFLRQGDEYAQNLATQPHISNKEADFEAYYKLFQNNRNWVAEKLRRNPRFFEAAAQQTPKFLFIGCSDNHVSVSEMTGTAPGEVFVHRNVANLVVSTDLNLMSVLQYAVQELQIQHIIVCGHYGCRGVQQAMQSADAGAVSSWLGSVREVMHRHQHELGALETEDEQYRRLVELNVIEQVYNLHQTVAVQNAHGQGAALHLHGWVYDIHGGIIRDLEVDVRRDFAEYDTIFRYQVAPDGLRKLPGTLYQAPSIYSLSTESGSSPILAIPPFDSHNPLGVP</sequence>
<dbReference type="Gene3D" id="3.40.1050.10">
    <property type="entry name" value="Carbonic anhydrase"/>
    <property type="match status" value="1"/>
</dbReference>
<dbReference type="SUPFAM" id="SSF53056">
    <property type="entry name" value="beta-carbonic anhydrase, cab"/>
    <property type="match status" value="1"/>
</dbReference>
<dbReference type="SMART" id="SM00947">
    <property type="entry name" value="Pro_CA"/>
    <property type="match status" value="1"/>
</dbReference>
<feature type="transmembrane region" description="Helical" evidence="6">
    <location>
        <begin position="211"/>
        <end position="233"/>
    </location>
</feature>
<accession>A0ABP7M813</accession>
<evidence type="ECO:0000256" key="1">
    <source>
        <dbReference type="ARBA" id="ARBA00004141"/>
    </source>
</evidence>
<reference evidence="9" key="1">
    <citation type="journal article" date="2019" name="Int. J. Syst. Evol. Microbiol.">
        <title>The Global Catalogue of Microorganisms (GCM) 10K type strain sequencing project: providing services to taxonomists for standard genome sequencing and annotation.</title>
        <authorList>
            <consortium name="The Broad Institute Genomics Platform"/>
            <consortium name="The Broad Institute Genome Sequencing Center for Infectious Disease"/>
            <person name="Wu L."/>
            <person name="Ma J."/>
        </authorList>
    </citation>
    <scope>NUCLEOTIDE SEQUENCE [LARGE SCALE GENOMIC DNA]</scope>
    <source>
        <strain evidence="9">JCM 17214</strain>
    </source>
</reference>
<dbReference type="InterPro" id="IPR036874">
    <property type="entry name" value="Carbonic_anhydrase_sf"/>
</dbReference>
<comment type="similarity">
    <text evidence="2">Belongs to the beta-class carbonic anhydrase family.</text>
</comment>
<feature type="transmembrane region" description="Helical" evidence="6">
    <location>
        <begin position="124"/>
        <end position="143"/>
    </location>
</feature>
<dbReference type="InterPro" id="IPR011547">
    <property type="entry name" value="SLC26A/SulP_dom"/>
</dbReference>
<protein>
    <submittedName>
        <fullName evidence="8">SulP family inorganic anion transporter</fullName>
    </submittedName>
</protein>
<organism evidence="8 9">
    <name type="scientific">Hymenobacter algoricola</name>
    <dbReference type="NCBI Taxonomy" id="486267"/>
    <lineage>
        <taxon>Bacteria</taxon>
        <taxon>Pseudomonadati</taxon>
        <taxon>Bacteroidota</taxon>
        <taxon>Cytophagia</taxon>
        <taxon>Cytophagales</taxon>
        <taxon>Hymenobacteraceae</taxon>
        <taxon>Hymenobacter</taxon>
    </lineage>
</organism>
<evidence type="ECO:0000256" key="4">
    <source>
        <dbReference type="ARBA" id="ARBA00022989"/>
    </source>
</evidence>
<feature type="transmembrane region" description="Helical" evidence="6">
    <location>
        <begin position="315"/>
        <end position="336"/>
    </location>
</feature>
<dbReference type="InterPro" id="IPR001765">
    <property type="entry name" value="Carbonic_anhydrase"/>
</dbReference>
<feature type="transmembrane region" description="Helical" evidence="6">
    <location>
        <begin position="273"/>
        <end position="295"/>
    </location>
</feature>
<keyword evidence="4 6" id="KW-1133">Transmembrane helix</keyword>
<evidence type="ECO:0000256" key="2">
    <source>
        <dbReference type="ARBA" id="ARBA00006217"/>
    </source>
</evidence>
<feature type="transmembrane region" description="Helical" evidence="6">
    <location>
        <begin position="51"/>
        <end position="69"/>
    </location>
</feature>
<proteinExistence type="inferred from homology"/>
<evidence type="ECO:0000259" key="7">
    <source>
        <dbReference type="Pfam" id="PF00916"/>
    </source>
</evidence>
<feature type="transmembrane region" description="Helical" evidence="6">
    <location>
        <begin position="81"/>
        <end position="112"/>
    </location>
</feature>
<dbReference type="EMBL" id="BAABDH010000002">
    <property type="protein sequence ID" value="GAA3917320.1"/>
    <property type="molecule type" value="Genomic_DNA"/>
</dbReference>
<keyword evidence="3 6" id="KW-0812">Transmembrane</keyword>
<evidence type="ECO:0000256" key="3">
    <source>
        <dbReference type="ARBA" id="ARBA00022692"/>
    </source>
</evidence>
<dbReference type="Pfam" id="PF00916">
    <property type="entry name" value="Sulfate_transp"/>
    <property type="match status" value="1"/>
</dbReference>
<keyword evidence="5 6" id="KW-0472">Membrane</keyword>
<comment type="subcellular location">
    <subcellularLocation>
        <location evidence="1">Membrane</location>
        <topology evidence="1">Multi-pass membrane protein</topology>
    </subcellularLocation>
</comment>